<evidence type="ECO:0000313" key="2">
    <source>
        <dbReference type="Proteomes" id="UP000316213"/>
    </source>
</evidence>
<dbReference type="AlphaFoldDB" id="A0A5C5ZIQ8"/>
<gene>
    <name evidence="1" type="ORF">Pla100_60480</name>
</gene>
<accession>A0A5C5ZIQ8</accession>
<organism evidence="1 2">
    <name type="scientific">Neorhodopirellula pilleata</name>
    <dbReference type="NCBI Taxonomy" id="2714738"/>
    <lineage>
        <taxon>Bacteria</taxon>
        <taxon>Pseudomonadati</taxon>
        <taxon>Planctomycetota</taxon>
        <taxon>Planctomycetia</taxon>
        <taxon>Pirellulales</taxon>
        <taxon>Pirellulaceae</taxon>
        <taxon>Neorhodopirellula</taxon>
    </lineage>
</organism>
<dbReference type="EMBL" id="SJPM01000033">
    <property type="protein sequence ID" value="TWT86423.1"/>
    <property type="molecule type" value="Genomic_DNA"/>
</dbReference>
<comment type="caution">
    <text evidence="1">The sequence shown here is derived from an EMBL/GenBank/DDBJ whole genome shotgun (WGS) entry which is preliminary data.</text>
</comment>
<keyword evidence="2" id="KW-1185">Reference proteome</keyword>
<proteinExistence type="predicted"/>
<protein>
    <submittedName>
        <fullName evidence="1">Uncharacterized protein</fullName>
    </submittedName>
</protein>
<name>A0A5C5ZIQ8_9BACT</name>
<dbReference type="Proteomes" id="UP000316213">
    <property type="component" value="Unassembled WGS sequence"/>
</dbReference>
<reference evidence="1 2" key="1">
    <citation type="submission" date="2019-02" db="EMBL/GenBank/DDBJ databases">
        <title>Deep-cultivation of Planctomycetes and their phenomic and genomic characterization uncovers novel biology.</title>
        <authorList>
            <person name="Wiegand S."/>
            <person name="Jogler M."/>
            <person name="Boedeker C."/>
            <person name="Pinto D."/>
            <person name="Vollmers J."/>
            <person name="Rivas-Marin E."/>
            <person name="Kohn T."/>
            <person name="Peeters S.H."/>
            <person name="Heuer A."/>
            <person name="Rast P."/>
            <person name="Oberbeckmann S."/>
            <person name="Bunk B."/>
            <person name="Jeske O."/>
            <person name="Meyerdierks A."/>
            <person name="Storesund J.E."/>
            <person name="Kallscheuer N."/>
            <person name="Luecker S."/>
            <person name="Lage O.M."/>
            <person name="Pohl T."/>
            <person name="Merkel B.J."/>
            <person name="Hornburger P."/>
            <person name="Mueller R.-W."/>
            <person name="Bruemmer F."/>
            <person name="Labrenz M."/>
            <person name="Spormann A.M."/>
            <person name="Op Den Camp H."/>
            <person name="Overmann J."/>
            <person name="Amann R."/>
            <person name="Jetten M.S.M."/>
            <person name="Mascher T."/>
            <person name="Medema M.H."/>
            <person name="Devos D.P."/>
            <person name="Kaster A.-K."/>
            <person name="Ovreas L."/>
            <person name="Rohde M."/>
            <person name="Galperin M.Y."/>
            <person name="Jogler C."/>
        </authorList>
    </citation>
    <scope>NUCLEOTIDE SEQUENCE [LARGE SCALE GENOMIC DNA]</scope>
    <source>
        <strain evidence="1 2">Pla100</strain>
    </source>
</reference>
<sequence length="119" mass="12237">MADVSVLSRIAVGETLKNDAIVALLSVPGTLLEPVPVTTTESTAAVTLSLRSRSVTVNVPLSVRPALVSVNEDVSGPPVITGASLVPLTVMTTSCVSVFPWLSSTSMVYVSVSDSPVAR</sequence>
<evidence type="ECO:0000313" key="1">
    <source>
        <dbReference type="EMBL" id="TWT86423.1"/>
    </source>
</evidence>